<dbReference type="AlphaFoldDB" id="H8Z1M9"/>
<dbReference type="Proteomes" id="UP000002964">
    <property type="component" value="Unassembled WGS sequence"/>
</dbReference>
<gene>
    <name evidence="1" type="ORF">Thi970DRAFT_01685</name>
</gene>
<reference evidence="1 2" key="2">
    <citation type="submission" date="2011-11" db="EMBL/GenBank/DDBJ databases">
        <authorList>
            <consortium name="US DOE Joint Genome Institute"/>
            <person name="Lucas S."/>
            <person name="Han J."/>
            <person name="Lapidus A."/>
            <person name="Cheng J.-F."/>
            <person name="Goodwin L."/>
            <person name="Pitluck S."/>
            <person name="Peters L."/>
            <person name="Ovchinnikova G."/>
            <person name="Zhang X."/>
            <person name="Detter J.C."/>
            <person name="Han C."/>
            <person name="Tapia R."/>
            <person name="Land M."/>
            <person name="Hauser L."/>
            <person name="Kyrpides N."/>
            <person name="Ivanova N."/>
            <person name="Pagani I."/>
            <person name="Vogl K."/>
            <person name="Liu Z."/>
            <person name="Overmann J."/>
            <person name="Frigaard N.-U."/>
            <person name="Bryant D."/>
            <person name="Woyke T."/>
        </authorList>
    </citation>
    <scope>NUCLEOTIDE SEQUENCE [LARGE SCALE GENOMIC DNA]</scope>
    <source>
        <strain evidence="1 2">970</strain>
    </source>
</reference>
<organism evidence="1 2">
    <name type="scientific">Thiorhodovibrio frisius</name>
    <dbReference type="NCBI Taxonomy" id="631362"/>
    <lineage>
        <taxon>Bacteria</taxon>
        <taxon>Pseudomonadati</taxon>
        <taxon>Pseudomonadota</taxon>
        <taxon>Gammaproteobacteria</taxon>
        <taxon>Chromatiales</taxon>
        <taxon>Chromatiaceae</taxon>
        <taxon>Thiorhodovibrio</taxon>
    </lineage>
</organism>
<name>H8Z1M9_9GAMM</name>
<proteinExistence type="predicted"/>
<dbReference type="STRING" id="631362.Thi970DRAFT_01685"/>
<evidence type="ECO:0000313" key="2">
    <source>
        <dbReference type="Proteomes" id="UP000002964"/>
    </source>
</evidence>
<dbReference type="EMBL" id="JH603169">
    <property type="protein sequence ID" value="EIC21474.1"/>
    <property type="molecule type" value="Genomic_DNA"/>
</dbReference>
<accession>H8Z1M9</accession>
<evidence type="ECO:0000313" key="1">
    <source>
        <dbReference type="EMBL" id="EIC21474.1"/>
    </source>
</evidence>
<dbReference type="HOGENOM" id="CLU_2604973_0_0_6"/>
<reference evidence="2" key="1">
    <citation type="submission" date="2011-06" db="EMBL/GenBank/DDBJ databases">
        <authorList>
            <consortium name="US DOE Joint Genome Institute (JGI-PGF)"/>
            <person name="Lucas S."/>
            <person name="Han J."/>
            <person name="Lapidus A."/>
            <person name="Cheng J.-F."/>
            <person name="Goodwin L."/>
            <person name="Pitluck S."/>
            <person name="Peters L."/>
            <person name="Land M.L."/>
            <person name="Hauser L."/>
            <person name="Vogl K."/>
            <person name="Liu Z."/>
            <person name="Overmann J."/>
            <person name="Frigaard N.-U."/>
            <person name="Bryant D.A."/>
            <person name="Woyke T.J."/>
        </authorList>
    </citation>
    <scope>NUCLEOTIDE SEQUENCE [LARGE SCALE GENOMIC DNA]</scope>
    <source>
        <strain evidence="2">970</strain>
    </source>
</reference>
<dbReference type="RefSeq" id="WP_009148059.1">
    <property type="nucleotide sequence ID" value="NZ_CP121471.1"/>
</dbReference>
<protein>
    <submittedName>
        <fullName evidence="1">Uncharacterized protein</fullName>
    </submittedName>
</protein>
<sequence length="79" mass="8432">MTDGPCQEFGEIHTRIMPKIARDRRPFGSPSCSTGKIEPGSILLLVPSAQGFAATCTDFAPNNANQGGVGQELWTKIPD</sequence>
<keyword evidence="2" id="KW-1185">Reference proteome</keyword>